<accession>A0A1Q3E983</accession>
<sequence length="449" mass="50522">MKEDHQASEKRCKQGACPKRVITSILHYIIPCWSPSISTHTCERRKFAGQISVHLQTINRHRAVIRHCFLHFLRSKHAFFIRITVMVHLSSSQLCRAFLWLSIVVGTIAAPVTNVTALRERPARGHVKNLTLGIRRTLPGIHVPEYVVRQNQKPVATEIWRLYFGNDGLWAQTVEKEGEEGHWIGQEAQRNGPNDRVTKIGHIDFDSHNLKKDVLHKFIGFKAVSNLEFIKHVLDTIGTMHGVNVRSDWEKWNGLYHDMAEVHGTAGGFLSCQIMIKRIGHEFSPGLDMPKEKEITAPQTAKEVQTPVHLLEVWQIFFGENKGFWAQDHPNGKWLGEVAPGICKDAIVIGTVASKSVESWDKVLKKLVGMEASSNLDFIDNVLGDLDTDEQKEKGVTVKLNGKWNGLRQEMIQQGGSAGIPFFSSLSHPFALTTMQESSIVHSPSPEPN</sequence>
<evidence type="ECO:0000313" key="1">
    <source>
        <dbReference type="EMBL" id="GAW03634.1"/>
    </source>
</evidence>
<keyword evidence="2" id="KW-1185">Reference proteome</keyword>
<gene>
    <name evidence="1" type="ORF">LENED_005373</name>
</gene>
<protein>
    <submittedName>
        <fullName evidence="1">Uncharacterized protein</fullName>
    </submittedName>
</protein>
<comment type="caution">
    <text evidence="1">The sequence shown here is derived from an EMBL/GenBank/DDBJ whole genome shotgun (WGS) entry which is preliminary data.</text>
</comment>
<proteinExistence type="predicted"/>
<organism evidence="1 2">
    <name type="scientific">Lentinula edodes</name>
    <name type="common">Shiitake mushroom</name>
    <name type="synonym">Lentinus edodes</name>
    <dbReference type="NCBI Taxonomy" id="5353"/>
    <lineage>
        <taxon>Eukaryota</taxon>
        <taxon>Fungi</taxon>
        <taxon>Dikarya</taxon>
        <taxon>Basidiomycota</taxon>
        <taxon>Agaricomycotina</taxon>
        <taxon>Agaricomycetes</taxon>
        <taxon>Agaricomycetidae</taxon>
        <taxon>Agaricales</taxon>
        <taxon>Marasmiineae</taxon>
        <taxon>Omphalotaceae</taxon>
        <taxon>Lentinula</taxon>
    </lineage>
</organism>
<reference evidence="1 2" key="1">
    <citation type="submission" date="2016-08" db="EMBL/GenBank/DDBJ databases">
        <authorList>
            <consortium name="Lentinula edodes genome sequencing consortium"/>
            <person name="Sakamoto Y."/>
            <person name="Nakade K."/>
            <person name="Sato S."/>
            <person name="Yoshida Y."/>
            <person name="Miyazaki K."/>
            <person name="Natsume S."/>
            <person name="Konno N."/>
        </authorList>
    </citation>
    <scope>NUCLEOTIDE SEQUENCE [LARGE SCALE GENOMIC DNA]</scope>
    <source>
        <strain evidence="1 2">NBRC 111202</strain>
    </source>
</reference>
<name>A0A1Q3E983_LENED</name>
<dbReference type="EMBL" id="BDGU01000150">
    <property type="protein sequence ID" value="GAW03634.1"/>
    <property type="molecule type" value="Genomic_DNA"/>
</dbReference>
<evidence type="ECO:0000313" key="2">
    <source>
        <dbReference type="Proteomes" id="UP000188533"/>
    </source>
</evidence>
<reference evidence="1 2" key="2">
    <citation type="submission" date="2017-02" db="EMBL/GenBank/DDBJ databases">
        <title>A genome survey and senescence transcriptome analysis in Lentinula edodes.</title>
        <authorList>
            <person name="Sakamoto Y."/>
            <person name="Nakade K."/>
            <person name="Sato S."/>
            <person name="Yoshida Y."/>
            <person name="Miyazaki K."/>
            <person name="Natsume S."/>
            <person name="Konno N."/>
        </authorList>
    </citation>
    <scope>NUCLEOTIDE SEQUENCE [LARGE SCALE GENOMIC DNA]</scope>
    <source>
        <strain evidence="1 2">NBRC 111202</strain>
    </source>
</reference>
<dbReference type="AlphaFoldDB" id="A0A1Q3E983"/>
<dbReference type="Proteomes" id="UP000188533">
    <property type="component" value="Unassembled WGS sequence"/>
</dbReference>